<gene>
    <name evidence="2" type="ORF">K227x_08390</name>
</gene>
<feature type="region of interest" description="Disordered" evidence="1">
    <location>
        <begin position="184"/>
        <end position="211"/>
    </location>
</feature>
<accession>A0A517N5P4</accession>
<dbReference type="Proteomes" id="UP000318538">
    <property type="component" value="Chromosome"/>
</dbReference>
<reference evidence="2 3" key="1">
    <citation type="submission" date="2019-02" db="EMBL/GenBank/DDBJ databases">
        <title>Deep-cultivation of Planctomycetes and their phenomic and genomic characterization uncovers novel biology.</title>
        <authorList>
            <person name="Wiegand S."/>
            <person name="Jogler M."/>
            <person name="Boedeker C."/>
            <person name="Pinto D."/>
            <person name="Vollmers J."/>
            <person name="Rivas-Marin E."/>
            <person name="Kohn T."/>
            <person name="Peeters S.H."/>
            <person name="Heuer A."/>
            <person name="Rast P."/>
            <person name="Oberbeckmann S."/>
            <person name="Bunk B."/>
            <person name="Jeske O."/>
            <person name="Meyerdierks A."/>
            <person name="Storesund J.E."/>
            <person name="Kallscheuer N."/>
            <person name="Luecker S."/>
            <person name="Lage O.M."/>
            <person name="Pohl T."/>
            <person name="Merkel B.J."/>
            <person name="Hornburger P."/>
            <person name="Mueller R.-W."/>
            <person name="Bruemmer F."/>
            <person name="Labrenz M."/>
            <person name="Spormann A.M."/>
            <person name="Op den Camp H."/>
            <person name="Overmann J."/>
            <person name="Amann R."/>
            <person name="Jetten M.S.M."/>
            <person name="Mascher T."/>
            <person name="Medema M.H."/>
            <person name="Devos D.P."/>
            <person name="Kaster A.-K."/>
            <person name="Ovreas L."/>
            <person name="Rohde M."/>
            <person name="Galperin M.Y."/>
            <person name="Jogler C."/>
        </authorList>
    </citation>
    <scope>NUCLEOTIDE SEQUENCE [LARGE SCALE GENOMIC DNA]</scope>
    <source>
        <strain evidence="2 3">K22_7</strain>
    </source>
</reference>
<evidence type="ECO:0008006" key="4">
    <source>
        <dbReference type="Google" id="ProtNLM"/>
    </source>
</evidence>
<dbReference type="AlphaFoldDB" id="A0A517N5P4"/>
<name>A0A517N5P4_9BACT</name>
<evidence type="ECO:0000256" key="1">
    <source>
        <dbReference type="SAM" id="MobiDB-lite"/>
    </source>
</evidence>
<evidence type="ECO:0000313" key="3">
    <source>
        <dbReference type="Proteomes" id="UP000318538"/>
    </source>
</evidence>
<sequence length="211" mass="22626">MPLTQISRDESMNDLPSICCQYLLGELSGDDLVAFEDQLATSPTVQDELLRQSDLLLMIAPQDPTTTITSPPTTQQRTVPGLRPLAATALALAASLAIVVSGWLFQTNDSSEELQIAQAWASSLSSTTATTEPAFDDDLLSIETTEIPEDFASIEIDESSALIDDGDPDDQSFGWMYVAVAAADEQPDSSAAPSDRKSSDRKSSKDSRYGS</sequence>
<protein>
    <recommendedName>
        <fullName evidence="4">Zinc-finger domain-containing protein</fullName>
    </recommendedName>
</protein>
<proteinExistence type="predicted"/>
<dbReference type="EMBL" id="CP036525">
    <property type="protein sequence ID" value="QDT02462.1"/>
    <property type="molecule type" value="Genomic_DNA"/>
</dbReference>
<feature type="compositionally biased region" description="Basic and acidic residues" evidence="1">
    <location>
        <begin position="194"/>
        <end position="211"/>
    </location>
</feature>
<evidence type="ECO:0000313" key="2">
    <source>
        <dbReference type="EMBL" id="QDT02462.1"/>
    </source>
</evidence>
<organism evidence="2 3">
    <name type="scientific">Rubripirellula lacrimiformis</name>
    <dbReference type="NCBI Taxonomy" id="1930273"/>
    <lineage>
        <taxon>Bacteria</taxon>
        <taxon>Pseudomonadati</taxon>
        <taxon>Planctomycetota</taxon>
        <taxon>Planctomycetia</taxon>
        <taxon>Pirellulales</taxon>
        <taxon>Pirellulaceae</taxon>
        <taxon>Rubripirellula</taxon>
    </lineage>
</organism>
<dbReference type="KEGG" id="rlc:K227x_08390"/>
<keyword evidence="3" id="KW-1185">Reference proteome</keyword>